<evidence type="ECO:0000313" key="2">
    <source>
        <dbReference type="EMBL" id="KKQ50547.1"/>
    </source>
</evidence>
<comment type="caution">
    <text evidence="2">The sequence shown here is derived from an EMBL/GenBank/DDBJ whole genome shotgun (WGS) entry which is preliminary data.</text>
</comment>
<feature type="transmembrane region" description="Helical" evidence="1">
    <location>
        <begin position="74"/>
        <end position="99"/>
    </location>
</feature>
<sequence length="109" mass="11685">MIGLFGTIQNPTKYTSTTPGQGLFDFLGNVLKFAAIAGGIFMIAQLIFAGFDYINANGDTKKTELAWMKIWQSLVGLIIISAAFIIAGLVGRLTGINILSPQIYGPTNQ</sequence>
<accession>A0A0G0I7M9</accession>
<dbReference type="Pfam" id="PF18895">
    <property type="entry name" value="T4SS_pilin"/>
    <property type="match status" value="1"/>
</dbReference>
<keyword evidence="1" id="KW-0472">Membrane</keyword>
<name>A0A0G0I7M9_9BACT</name>
<gene>
    <name evidence="2" type="ORF">US68_C0004G0029</name>
</gene>
<dbReference type="Proteomes" id="UP000034231">
    <property type="component" value="Unassembled WGS sequence"/>
</dbReference>
<dbReference type="EMBL" id="LBTX01000004">
    <property type="protein sequence ID" value="KKQ50547.1"/>
    <property type="molecule type" value="Genomic_DNA"/>
</dbReference>
<protein>
    <submittedName>
        <fullName evidence="2">Uncharacterized protein</fullName>
    </submittedName>
</protein>
<keyword evidence="1" id="KW-0812">Transmembrane</keyword>
<evidence type="ECO:0000256" key="1">
    <source>
        <dbReference type="SAM" id="Phobius"/>
    </source>
</evidence>
<reference evidence="2 3" key="1">
    <citation type="journal article" date="2015" name="Nature">
        <title>rRNA introns, odd ribosomes, and small enigmatic genomes across a large radiation of phyla.</title>
        <authorList>
            <person name="Brown C.T."/>
            <person name="Hug L.A."/>
            <person name="Thomas B.C."/>
            <person name="Sharon I."/>
            <person name="Castelle C.J."/>
            <person name="Singh A."/>
            <person name="Wilkins M.J."/>
            <person name="Williams K.H."/>
            <person name="Banfield J.F."/>
        </authorList>
    </citation>
    <scope>NUCLEOTIDE SEQUENCE [LARGE SCALE GENOMIC DNA]</scope>
</reference>
<evidence type="ECO:0000313" key="3">
    <source>
        <dbReference type="Proteomes" id="UP000034231"/>
    </source>
</evidence>
<keyword evidence="1" id="KW-1133">Transmembrane helix</keyword>
<organism evidence="2 3">
    <name type="scientific">Candidatus Shapirobacteria bacterium GW2011_GWE1_38_10</name>
    <dbReference type="NCBI Taxonomy" id="1618488"/>
    <lineage>
        <taxon>Bacteria</taxon>
        <taxon>Candidatus Shapironibacteriota</taxon>
    </lineage>
</organism>
<dbReference type="InterPro" id="IPR043993">
    <property type="entry name" value="T4SS_pilin"/>
</dbReference>
<dbReference type="AlphaFoldDB" id="A0A0G0I7M9"/>
<proteinExistence type="predicted"/>
<feature type="transmembrane region" description="Helical" evidence="1">
    <location>
        <begin position="33"/>
        <end position="54"/>
    </location>
</feature>